<dbReference type="KEGG" id="hco:LOKO_03310"/>
<dbReference type="GO" id="GO:0004795">
    <property type="term" value="F:threonine synthase activity"/>
    <property type="evidence" value="ECO:0007669"/>
    <property type="project" value="UniProtKB-EC"/>
</dbReference>
<dbReference type="PATRIC" id="fig|507626.3.peg.3306"/>
<protein>
    <submittedName>
        <fullName evidence="1">Threonine synthase</fullName>
        <ecNumber evidence="1">4.2.3.1</ecNumber>
    </submittedName>
</protein>
<dbReference type="Proteomes" id="UP000063387">
    <property type="component" value="Chromosome"/>
</dbReference>
<evidence type="ECO:0000313" key="2">
    <source>
        <dbReference type="Proteomes" id="UP000063387"/>
    </source>
</evidence>
<dbReference type="EMBL" id="CP014226">
    <property type="protein sequence ID" value="AMD02355.1"/>
    <property type="molecule type" value="Genomic_DNA"/>
</dbReference>
<accession>A0A0X8HGR1</accession>
<proteinExistence type="predicted"/>
<dbReference type="InterPro" id="IPR051166">
    <property type="entry name" value="Threonine_Synthase"/>
</dbReference>
<organism evidence="1 2">
    <name type="scientific">Halomonas chromatireducens</name>
    <dbReference type="NCBI Taxonomy" id="507626"/>
    <lineage>
        <taxon>Bacteria</taxon>
        <taxon>Pseudomonadati</taxon>
        <taxon>Pseudomonadota</taxon>
        <taxon>Gammaproteobacteria</taxon>
        <taxon>Oceanospirillales</taxon>
        <taxon>Halomonadaceae</taxon>
        <taxon>Halomonas</taxon>
    </lineage>
</organism>
<sequence>MDIVVSSNFERLLFEAYERDGDAVRGLLERFQFEPTALAEAPLARLRKLFASHSVDDTTILEVIREAHHRTKEVLDPHTATGYRAAERARADAQTPMITLATAHPAKFAEAVVKAGFPGVPLPPHMDDLLEREERYTVLPAELAEVQKFVVENRR</sequence>
<keyword evidence="2" id="KW-1185">Reference proteome</keyword>
<dbReference type="EC" id="4.2.3.1" evidence="1"/>
<dbReference type="PANTHER" id="PTHR42690">
    <property type="entry name" value="THREONINE SYNTHASE FAMILY MEMBER"/>
    <property type="match status" value="1"/>
</dbReference>
<keyword evidence="1" id="KW-0456">Lyase</keyword>
<dbReference type="SUPFAM" id="SSF53686">
    <property type="entry name" value="Tryptophan synthase beta subunit-like PLP-dependent enzymes"/>
    <property type="match status" value="1"/>
</dbReference>
<dbReference type="Gene3D" id="3.40.50.1100">
    <property type="match status" value="1"/>
</dbReference>
<gene>
    <name evidence="1" type="primary">thrC_2</name>
    <name evidence="1" type="ORF">LOKO_03310</name>
</gene>
<dbReference type="AlphaFoldDB" id="A0A0X8HGR1"/>
<reference evidence="1 2" key="1">
    <citation type="journal article" date="2016" name="Genome Announc.">
        <title>Draft Genome Sequence of 'Halomonas chromatireducens' Strain AGD 8-3, a Haloalkaliphilic Chromate- and Selenite-Reducing Gammaproteobacterium.</title>
        <authorList>
            <person name="Sharko F.S."/>
            <person name="Shapovalova A.A."/>
            <person name="Tsygankova S.V."/>
            <person name="Komova A.V."/>
            <person name="Boulygina E.S."/>
            <person name="Teslyuk A.B."/>
            <person name="Gotovtsev P.M."/>
            <person name="Namsaraev Z.B."/>
            <person name="Khijniak T.V."/>
            <person name="Nedoluzhko A.V."/>
            <person name="Vasilov R.G."/>
        </authorList>
    </citation>
    <scope>NUCLEOTIDE SEQUENCE [LARGE SCALE GENOMIC DNA]</scope>
    <source>
        <strain evidence="1 2">AGD 8-3</strain>
    </source>
</reference>
<dbReference type="InterPro" id="IPR036052">
    <property type="entry name" value="TrpB-like_PALP_sf"/>
</dbReference>
<dbReference type="PANTHER" id="PTHR42690:SF1">
    <property type="entry name" value="THREONINE SYNTHASE-LIKE 2"/>
    <property type="match status" value="1"/>
</dbReference>
<name>A0A0X8HGR1_9GAMM</name>
<dbReference type="Pfam" id="PF24857">
    <property type="entry name" value="THR4_C"/>
    <property type="match status" value="1"/>
</dbReference>
<dbReference type="STRING" id="507626.LOKO_03310"/>
<evidence type="ECO:0000313" key="1">
    <source>
        <dbReference type="EMBL" id="AMD02355.1"/>
    </source>
</evidence>
<reference evidence="1 2" key="2">
    <citation type="submission" date="2016-02" db="EMBL/GenBank/DDBJ databases">
        <authorList>
            <person name="Wen L."/>
            <person name="He K."/>
            <person name="Yang H."/>
        </authorList>
    </citation>
    <scope>NUCLEOTIDE SEQUENCE [LARGE SCALE GENOMIC DNA]</scope>
    <source>
        <strain evidence="1 2">AGD 8-3</strain>
    </source>
</reference>